<protein>
    <recommendedName>
        <fullName evidence="7">Arf-GAP domain-containing protein</fullName>
    </recommendedName>
</protein>
<dbReference type="SUPFAM" id="SSF57863">
    <property type="entry name" value="ArfGap/RecO-like zinc finger"/>
    <property type="match status" value="1"/>
</dbReference>
<gene>
    <name evidence="8" type="ORF">PCOR1329_LOCUS72516</name>
</gene>
<evidence type="ECO:0000256" key="5">
    <source>
        <dbReference type="PROSITE-ProRule" id="PRU00288"/>
    </source>
</evidence>
<keyword evidence="2" id="KW-0479">Metal-binding</keyword>
<proteinExistence type="predicted"/>
<organism evidence="8 9">
    <name type="scientific">Prorocentrum cordatum</name>
    <dbReference type="NCBI Taxonomy" id="2364126"/>
    <lineage>
        <taxon>Eukaryota</taxon>
        <taxon>Sar</taxon>
        <taxon>Alveolata</taxon>
        <taxon>Dinophyceae</taxon>
        <taxon>Prorocentrales</taxon>
        <taxon>Prorocentraceae</taxon>
        <taxon>Prorocentrum</taxon>
    </lineage>
</organism>
<feature type="domain" description="Arf-GAP" evidence="7">
    <location>
        <begin position="36"/>
        <end position="117"/>
    </location>
</feature>
<dbReference type="PROSITE" id="PS50115">
    <property type="entry name" value="ARFGAP"/>
    <property type="match status" value="1"/>
</dbReference>
<dbReference type="SMART" id="SM00105">
    <property type="entry name" value="ArfGap"/>
    <property type="match status" value="1"/>
</dbReference>
<dbReference type="PRINTS" id="PR00405">
    <property type="entry name" value="REVINTRACTNG"/>
</dbReference>
<accession>A0ABN9X191</accession>
<sequence>MAALALDEAVLHDLFPEPQALRGVDEKGHLPDAVRDAVMKKCRMKSENRSCFECAARNPTWCSVTFGVYLCLDCSGEHRRKGVHISYVRSVDMDKFYPDQLVQMAIGGNAKAWNYFKECGMGKTSSVGKPVAFQSRPAEKYKAELEAGVKETCARLGVPEVVDRIKGGDAAAPAAAADAAPAGGAADESRGRHGSAR</sequence>
<dbReference type="PANTHER" id="PTHR45686:SF4">
    <property type="entry name" value="ADP-RIBOSYLATION FACTOR GTPASE ACTIVATING PROTEIN 3, ISOFORM H"/>
    <property type="match status" value="1"/>
</dbReference>
<evidence type="ECO:0000313" key="8">
    <source>
        <dbReference type="EMBL" id="CAK0893023.1"/>
    </source>
</evidence>
<keyword evidence="4" id="KW-0862">Zinc</keyword>
<evidence type="ECO:0000256" key="6">
    <source>
        <dbReference type="SAM" id="MobiDB-lite"/>
    </source>
</evidence>
<evidence type="ECO:0000256" key="1">
    <source>
        <dbReference type="ARBA" id="ARBA00022468"/>
    </source>
</evidence>
<dbReference type="InterPro" id="IPR038508">
    <property type="entry name" value="ArfGAP_dom_sf"/>
</dbReference>
<evidence type="ECO:0000313" key="9">
    <source>
        <dbReference type="Proteomes" id="UP001189429"/>
    </source>
</evidence>
<keyword evidence="1" id="KW-0343">GTPase activation</keyword>
<feature type="compositionally biased region" description="Low complexity" evidence="6">
    <location>
        <begin position="173"/>
        <end position="186"/>
    </location>
</feature>
<comment type="caution">
    <text evidence="8">The sequence shown here is derived from an EMBL/GenBank/DDBJ whole genome shotgun (WGS) entry which is preliminary data.</text>
</comment>
<evidence type="ECO:0000256" key="3">
    <source>
        <dbReference type="ARBA" id="ARBA00022771"/>
    </source>
</evidence>
<keyword evidence="3 5" id="KW-0863">Zinc-finger</keyword>
<dbReference type="EMBL" id="CAUYUJ010019701">
    <property type="protein sequence ID" value="CAK0893023.1"/>
    <property type="molecule type" value="Genomic_DNA"/>
</dbReference>
<dbReference type="InterPro" id="IPR037278">
    <property type="entry name" value="ARFGAP/RecO"/>
</dbReference>
<evidence type="ECO:0000256" key="2">
    <source>
        <dbReference type="ARBA" id="ARBA00022723"/>
    </source>
</evidence>
<feature type="region of interest" description="Disordered" evidence="6">
    <location>
        <begin position="173"/>
        <end position="197"/>
    </location>
</feature>
<dbReference type="Gene3D" id="1.10.220.150">
    <property type="entry name" value="Arf GTPase activating protein"/>
    <property type="match status" value="1"/>
</dbReference>
<dbReference type="CDD" id="cd08831">
    <property type="entry name" value="ArfGap_ArfGap2_3_like"/>
    <property type="match status" value="1"/>
</dbReference>
<dbReference type="InterPro" id="IPR001164">
    <property type="entry name" value="ArfGAP_dom"/>
</dbReference>
<name>A0ABN9X191_9DINO</name>
<evidence type="ECO:0000256" key="4">
    <source>
        <dbReference type="ARBA" id="ARBA00022833"/>
    </source>
</evidence>
<dbReference type="Pfam" id="PF01412">
    <property type="entry name" value="ArfGap"/>
    <property type="match status" value="1"/>
</dbReference>
<evidence type="ECO:0000259" key="7">
    <source>
        <dbReference type="PROSITE" id="PS50115"/>
    </source>
</evidence>
<dbReference type="PANTHER" id="PTHR45686">
    <property type="entry name" value="ADP-RIBOSYLATION FACTOR GTPASE ACTIVATING PROTEIN 3, ISOFORM H-RELATED"/>
    <property type="match status" value="1"/>
</dbReference>
<keyword evidence="9" id="KW-1185">Reference proteome</keyword>
<dbReference type="Proteomes" id="UP001189429">
    <property type="component" value="Unassembled WGS sequence"/>
</dbReference>
<reference evidence="8" key="1">
    <citation type="submission" date="2023-10" db="EMBL/GenBank/DDBJ databases">
        <authorList>
            <person name="Chen Y."/>
            <person name="Shah S."/>
            <person name="Dougan E. K."/>
            <person name="Thang M."/>
            <person name="Chan C."/>
        </authorList>
    </citation>
    <scope>NUCLEOTIDE SEQUENCE [LARGE SCALE GENOMIC DNA]</scope>
</reference>